<dbReference type="InterPro" id="IPR024079">
    <property type="entry name" value="MetalloPept_cat_dom_sf"/>
</dbReference>
<dbReference type="GO" id="GO:0004222">
    <property type="term" value="F:metalloendopeptidase activity"/>
    <property type="evidence" value="ECO:0007669"/>
    <property type="project" value="InterPro"/>
</dbReference>
<dbReference type="PANTHER" id="PTHR45702">
    <property type="entry name" value="ADAM10/ADAM17 METALLOPEPTIDASE FAMILY MEMBER"/>
    <property type="match status" value="1"/>
</dbReference>
<feature type="domain" description="Disintegrin" evidence="8">
    <location>
        <begin position="480"/>
        <end position="572"/>
    </location>
</feature>
<dbReference type="Gene3D" id="3.40.390.10">
    <property type="entry name" value="Collagenase (Catalytic Domain)"/>
    <property type="match status" value="1"/>
</dbReference>
<dbReference type="GO" id="GO:0046872">
    <property type="term" value="F:metal ion binding"/>
    <property type="evidence" value="ECO:0007669"/>
    <property type="project" value="UniProtKB-KW"/>
</dbReference>
<evidence type="ECO:0000259" key="9">
    <source>
        <dbReference type="PROSITE" id="PS50215"/>
    </source>
</evidence>
<keyword evidence="4" id="KW-1015">Disulfide bond</keyword>
<keyword evidence="7" id="KW-0472">Membrane</keyword>
<keyword evidence="6" id="KW-0862">Zinc</keyword>
<evidence type="ECO:0000313" key="10">
    <source>
        <dbReference type="Ensembl" id="ENSVURP00010032145.1"/>
    </source>
</evidence>
<dbReference type="AlphaFoldDB" id="A0A4X2MEM1"/>
<dbReference type="PROSITE" id="PS50214">
    <property type="entry name" value="DISINTEGRIN_2"/>
    <property type="match status" value="1"/>
</dbReference>
<feature type="transmembrane region" description="Helical" evidence="7">
    <location>
        <begin position="696"/>
        <end position="717"/>
    </location>
</feature>
<dbReference type="RefSeq" id="XP_027706655.1">
    <property type="nucleotide sequence ID" value="XM_027850854.1"/>
</dbReference>
<evidence type="ECO:0000259" key="8">
    <source>
        <dbReference type="PROSITE" id="PS50214"/>
    </source>
</evidence>
<evidence type="ECO:0000256" key="1">
    <source>
        <dbReference type="ARBA" id="ARBA00001809"/>
    </source>
</evidence>
<feature type="binding site" evidence="6">
    <location>
        <position position="410"/>
    </location>
    <ligand>
        <name>Zn(2+)</name>
        <dbReference type="ChEBI" id="CHEBI:29105"/>
        <note>catalytic</note>
    </ligand>
</feature>
<gene>
    <name evidence="10" type="primary">LOC114034981</name>
</gene>
<dbReference type="InterPro" id="IPR001590">
    <property type="entry name" value="Peptidase_M12B"/>
</dbReference>
<feature type="active site" evidence="6">
    <location>
        <position position="411"/>
    </location>
</feature>
<dbReference type="EC" id="3.4.24.81" evidence="2"/>
<dbReference type="Ensembl" id="ENSVURT00010036598.1">
    <property type="protein sequence ID" value="ENSVURP00010032145.1"/>
    <property type="gene ID" value="ENSVURG00010024525.1"/>
</dbReference>
<comment type="catalytic activity">
    <reaction evidence="1">
        <text>Endopeptidase of broad specificity.</text>
        <dbReference type="EC" id="3.4.24.81"/>
    </reaction>
</comment>
<dbReference type="InterPro" id="IPR001762">
    <property type="entry name" value="Disintegrin_dom"/>
</dbReference>
<reference evidence="11" key="1">
    <citation type="submission" date="2018-12" db="EMBL/GenBank/DDBJ databases">
        <authorList>
            <person name="Yazar S."/>
        </authorList>
    </citation>
    <scope>NUCLEOTIDE SEQUENCE [LARGE SCALE GENOMIC DNA]</scope>
</reference>
<dbReference type="OrthoDB" id="2149267at2759"/>
<dbReference type="OMA" id="LITIQNY"/>
<evidence type="ECO:0000313" key="11">
    <source>
        <dbReference type="Proteomes" id="UP000314987"/>
    </source>
</evidence>
<name>A0A4X2MEM1_VOMUR</name>
<reference evidence="10" key="3">
    <citation type="submission" date="2025-09" db="UniProtKB">
        <authorList>
            <consortium name="Ensembl"/>
        </authorList>
    </citation>
    <scope>IDENTIFICATION</scope>
</reference>
<evidence type="ECO:0000256" key="5">
    <source>
        <dbReference type="ARBA" id="ARBA00031422"/>
    </source>
</evidence>
<keyword evidence="11" id="KW-1185">Reference proteome</keyword>
<comment type="caution">
    <text evidence="6">Lacks conserved residue(s) required for the propagation of feature annotation.</text>
</comment>
<dbReference type="InterPro" id="IPR051489">
    <property type="entry name" value="ADAM_Metalloproteinase"/>
</dbReference>
<dbReference type="Proteomes" id="UP000314987">
    <property type="component" value="Unassembled WGS sequence"/>
</dbReference>
<dbReference type="STRING" id="29139.ENSVURP00010032145"/>
<proteinExistence type="predicted"/>
<dbReference type="PANTHER" id="PTHR45702:SF1">
    <property type="entry name" value="DISINTEGRIN AND METALLOPROTEINASE DOMAIN-CONTAINING PROTEIN 10 ISOFORM X1"/>
    <property type="match status" value="1"/>
</dbReference>
<evidence type="ECO:0000256" key="4">
    <source>
        <dbReference type="ARBA" id="ARBA00023157"/>
    </source>
</evidence>
<evidence type="ECO:0000256" key="3">
    <source>
        <dbReference type="ARBA" id="ARBA00022685"/>
    </source>
</evidence>
<dbReference type="GO" id="GO:0006509">
    <property type="term" value="P:membrane protein ectodomain proteolysis"/>
    <property type="evidence" value="ECO:0007669"/>
    <property type="project" value="TreeGrafter"/>
</dbReference>
<dbReference type="GO" id="GO:0005886">
    <property type="term" value="C:plasma membrane"/>
    <property type="evidence" value="ECO:0007669"/>
    <property type="project" value="TreeGrafter"/>
</dbReference>
<dbReference type="GeneTree" id="ENSGT00940000165061"/>
<dbReference type="SMART" id="SM00050">
    <property type="entry name" value="DISIN"/>
    <property type="match status" value="1"/>
</dbReference>
<dbReference type="FunFam" id="4.10.70.10:FF:000003">
    <property type="entry name" value="Disintegrin and metalloproteinase domain-containing protein 17"/>
    <property type="match status" value="1"/>
</dbReference>
<dbReference type="Pfam" id="PF13574">
    <property type="entry name" value="Reprolysin_2"/>
    <property type="match status" value="1"/>
</dbReference>
<dbReference type="GO" id="GO:0007219">
    <property type="term" value="P:Notch signaling pathway"/>
    <property type="evidence" value="ECO:0007669"/>
    <property type="project" value="TreeGrafter"/>
</dbReference>
<keyword evidence="7" id="KW-1133">Transmembrane helix</keyword>
<dbReference type="Pfam" id="PF00200">
    <property type="entry name" value="Disintegrin"/>
    <property type="match status" value="1"/>
</dbReference>
<evidence type="ECO:0000256" key="6">
    <source>
        <dbReference type="PROSITE-ProRule" id="PRU00276"/>
    </source>
</evidence>
<evidence type="ECO:0000256" key="7">
    <source>
        <dbReference type="SAM" id="Phobius"/>
    </source>
</evidence>
<dbReference type="SUPFAM" id="SSF55486">
    <property type="entry name" value="Metalloproteases ('zincins'), catalytic domain"/>
    <property type="match status" value="1"/>
</dbReference>
<feature type="binding site" evidence="6">
    <location>
        <position position="414"/>
    </location>
    <ligand>
        <name>Zn(2+)</name>
        <dbReference type="ChEBI" id="CHEBI:29105"/>
        <note>catalytic</note>
    </ligand>
</feature>
<protein>
    <recommendedName>
        <fullName evidence="2">ADAM10 endopeptidase</fullName>
        <ecNumber evidence="2">3.4.24.81</ecNumber>
    </recommendedName>
    <alternativeName>
        <fullName evidence="5">Mammalian disintegrin-metalloprotease</fullName>
    </alternativeName>
</protein>
<dbReference type="InterPro" id="IPR036436">
    <property type="entry name" value="Disintegrin_dom_sf"/>
</dbReference>
<reference evidence="10" key="2">
    <citation type="submission" date="2025-08" db="UniProtKB">
        <authorList>
            <consortium name="Ensembl"/>
        </authorList>
    </citation>
    <scope>IDENTIFICATION</scope>
</reference>
<evidence type="ECO:0000256" key="2">
    <source>
        <dbReference type="ARBA" id="ARBA00012332"/>
    </source>
</evidence>
<dbReference type="Gene3D" id="4.10.70.10">
    <property type="entry name" value="Disintegrin domain"/>
    <property type="match status" value="1"/>
</dbReference>
<accession>A0A4X2MEM1</accession>
<dbReference type="SUPFAM" id="SSF57552">
    <property type="entry name" value="Blood coagulation inhibitor (disintegrin)"/>
    <property type="match status" value="1"/>
</dbReference>
<keyword evidence="7" id="KW-0812">Transmembrane</keyword>
<keyword evidence="3" id="KW-0165">Cleavage on pair of basic residues</keyword>
<organism evidence="10 11">
    <name type="scientific">Vombatus ursinus</name>
    <name type="common">Common wombat</name>
    <dbReference type="NCBI Taxonomy" id="29139"/>
    <lineage>
        <taxon>Eukaryota</taxon>
        <taxon>Metazoa</taxon>
        <taxon>Chordata</taxon>
        <taxon>Craniata</taxon>
        <taxon>Vertebrata</taxon>
        <taxon>Euteleostomi</taxon>
        <taxon>Mammalia</taxon>
        <taxon>Metatheria</taxon>
        <taxon>Diprotodontia</taxon>
        <taxon>Vombatidae</taxon>
        <taxon>Vombatus</taxon>
    </lineage>
</organism>
<dbReference type="GeneID" id="114034981"/>
<feature type="binding site" evidence="6">
    <location>
        <position position="420"/>
    </location>
    <ligand>
        <name>Zn(2+)</name>
        <dbReference type="ChEBI" id="CHEBI:29105"/>
        <note>catalytic</note>
    </ligand>
</feature>
<feature type="domain" description="Peptidase M12B" evidence="9">
    <location>
        <begin position="253"/>
        <end position="479"/>
    </location>
</feature>
<dbReference type="PROSITE" id="PS50215">
    <property type="entry name" value="ADAM_MEPRO"/>
    <property type="match status" value="1"/>
</dbReference>
<dbReference type="InterPro" id="IPR049038">
    <property type="entry name" value="ADAM10_Cys-rich"/>
</dbReference>
<keyword evidence="6" id="KW-0479">Metal-binding</keyword>
<dbReference type="Pfam" id="PF21299">
    <property type="entry name" value="ADAM10_Cys-rich"/>
    <property type="match status" value="1"/>
</dbReference>
<sequence>MITIHSTICRVGASMFCLNYDVAIKNLFLPRKTVPVRSPMAVLKSASFLLVLHISASQASSSGDQRGCSRPFIRYHEQVSYNRAALEGELWRTQRAANKVEQPVQLDFQAYQRTFKLSLKHDDSIFSKDFELTGMRRPNSFNVSFLYSGELRDEPGSSCHGSIIYGLFEGIIHTKDGTFYVELERASSGNATGPRLSIIYHQREIDYSLLNNSDCPCLALKMHLFWQPRPPELNLKEEKALPRQRRSLDYSRTSCLMHFKADFLFYRRFGSLESVVAQIASYVKAVNTIYEKADFGHIKYIDFKVKTLHVVQEDDPTSSMYSPFIGPEKLLMLHAQSNWDGYCLSYLLTDRDYSGVLGIAFNGQAGDLGGICSKHRMFQGTLRSLNTGLITIQKYGHYLPPRLIHITLAHELGHSLGAQHDESQQCARFSMDTTHGNFLMFAHATDGDQPNNDRFSPCSRAFIGKTLRAKKDQCFVETDRPICGNHVLDTGEECDVGGNATDPCCHSASETEGLRCRLKAGVQCSPSQGPCCSPDCKYFSTGKLCQTETECLLESSCLGNTAYCPAPVAKANFTPCLMGAQICLDGSCRGSLCLSHGLEPCECISSSPREQCHLCCQKPGQPSTCASTTSSLLKSEFNGTRVPLTPGTPCKGRLGYCDKFHICRLVDDDGPMARVKNTIMGFIELEDTSAWMKTRWWAILLTILTVAAMMSFTVFFFGRTIDSERGTEMTTRAMELDKPQLHLTVTHWEWTEFYHETTCLEETRIEQVTVGH</sequence>